<dbReference type="Proteomes" id="UP001732700">
    <property type="component" value="Chromosome 4D"/>
</dbReference>
<reference evidence="1" key="1">
    <citation type="submission" date="2021-05" db="EMBL/GenBank/DDBJ databases">
        <authorList>
            <person name="Scholz U."/>
            <person name="Mascher M."/>
            <person name="Fiebig A."/>
        </authorList>
    </citation>
    <scope>NUCLEOTIDE SEQUENCE [LARGE SCALE GENOMIC DNA]</scope>
</reference>
<organism evidence="1 2">
    <name type="scientific">Avena sativa</name>
    <name type="common">Oat</name>
    <dbReference type="NCBI Taxonomy" id="4498"/>
    <lineage>
        <taxon>Eukaryota</taxon>
        <taxon>Viridiplantae</taxon>
        <taxon>Streptophyta</taxon>
        <taxon>Embryophyta</taxon>
        <taxon>Tracheophyta</taxon>
        <taxon>Spermatophyta</taxon>
        <taxon>Magnoliopsida</taxon>
        <taxon>Liliopsida</taxon>
        <taxon>Poales</taxon>
        <taxon>Poaceae</taxon>
        <taxon>BOP clade</taxon>
        <taxon>Pooideae</taxon>
        <taxon>Poodae</taxon>
        <taxon>Poeae</taxon>
        <taxon>Poeae Chloroplast Group 1 (Aveneae type)</taxon>
        <taxon>Aveninae</taxon>
        <taxon>Avena</taxon>
    </lineage>
</organism>
<reference evidence="1" key="2">
    <citation type="submission" date="2025-09" db="UniProtKB">
        <authorList>
            <consortium name="EnsemblPlants"/>
        </authorList>
    </citation>
    <scope>IDENTIFICATION</scope>
</reference>
<accession>A0ACD5XLJ7</accession>
<proteinExistence type="predicted"/>
<evidence type="ECO:0000313" key="2">
    <source>
        <dbReference type="Proteomes" id="UP001732700"/>
    </source>
</evidence>
<evidence type="ECO:0000313" key="1">
    <source>
        <dbReference type="EnsemblPlants" id="AVESA.00010b.r2.4DG0792610.1.CDS.1"/>
    </source>
</evidence>
<protein>
    <submittedName>
        <fullName evidence="1">Uncharacterized protein</fullName>
    </submittedName>
</protein>
<name>A0ACD5XLJ7_AVESA</name>
<dbReference type="EnsemblPlants" id="AVESA.00010b.r2.4DG0792610.1">
    <property type="protein sequence ID" value="AVESA.00010b.r2.4DG0792610.1.CDS.1"/>
    <property type="gene ID" value="AVESA.00010b.r2.4DG0792610"/>
</dbReference>
<sequence>MAGMAQSAVDSLLVDEAQLLRSVHGDVRFIRDEMESMNSLLAHLTEAQHRAHHVRTWMKQVVGLARDSEAYVELFARHVGSGGDARAGAGLLGFLRRMVRHRVAKQIKELKTRVREVDERRLRYGVTVPSSSSNDAPSQQAGALTLFDDAAEQQLLWTPSYSWGRPDDICGRSMVELEEELLFDQGIDSIVGQHTKHREQWRHDELAVNVNQKDPDWTYIMQKMLLDRLLILQILYGGDNNEEKEKALASRIARAVYDHPSLQLPAASSFGCKVRMHVGNWPCMDPGDTMYYECEYIFLREVLAQVAPAQPIPQLFGEVENYRHEADKLSQQIMGLMRGRRFLILLEQVNGHRRRDYLIHRLLGPENRDCQLGFGSLVITTSSDRHSQSPYYTRILDPRNAIYKAMYDKARELINYSPTESESEADSLIKSTSKGPAHCTWGHVEAILGLCYPDAFAMKMLLHLLQANPRRTNDELHNIKDIISRCIRLNRSISKQMLIFCYSELPAKYRSCLMYMSIFPKDRVITRTSLARRWIAEGIINPTREYYSSTEEGRLDRPTTTVLEDVAMHHFEMLVSRGFIRPVELGATCNIKTCTVHPETFEFIARIAADVNFVDTDNLPQALAQHLSIHSRIPHQVSYHPIEATSPPVDAIVASLPYLARSSQWKLLKVLDLEGCRGLKKKHLKIICNILLLRYFSLRNTDVTELPKQIEMLTLLGDTGHTANCSQGIRHQVCHASNAKAYACWPE</sequence>
<keyword evidence="2" id="KW-1185">Reference proteome</keyword>